<evidence type="ECO:0000256" key="2">
    <source>
        <dbReference type="ARBA" id="ARBA00022884"/>
    </source>
</evidence>
<evidence type="ECO:0000256" key="1">
    <source>
        <dbReference type="ARBA" id="ARBA00022448"/>
    </source>
</evidence>
<evidence type="ECO:0000313" key="7">
    <source>
        <dbReference type="EMBL" id="MBM3282209.1"/>
    </source>
</evidence>
<dbReference type="InterPro" id="IPR002715">
    <property type="entry name" value="Nas_poly-pep-assoc_cplx_dom"/>
</dbReference>
<dbReference type="EMBL" id="VGJJ01000015">
    <property type="protein sequence ID" value="MBM3282209.1"/>
    <property type="molecule type" value="Genomic_DNA"/>
</dbReference>
<dbReference type="HAMAP" id="MF_00814">
    <property type="entry name" value="NAC_arch"/>
    <property type="match status" value="1"/>
</dbReference>
<name>A0A8T4C6T6_9ARCH</name>
<keyword evidence="3 4" id="KW-0653">Protein transport</keyword>
<organism evidence="7 8">
    <name type="scientific">Candidatus Iainarchaeum sp</name>
    <dbReference type="NCBI Taxonomy" id="3101447"/>
    <lineage>
        <taxon>Archaea</taxon>
        <taxon>Candidatus Iainarchaeota</taxon>
        <taxon>Candidatus Iainarchaeia</taxon>
        <taxon>Candidatus Iainarchaeales</taxon>
        <taxon>Candidatus Iainarchaeaceae</taxon>
        <taxon>Candidatus Iainarchaeum</taxon>
    </lineage>
</organism>
<dbReference type="SMART" id="SM01407">
    <property type="entry name" value="NAC"/>
    <property type="match status" value="1"/>
</dbReference>
<dbReference type="CDD" id="cd14359">
    <property type="entry name" value="UBA_AeNAC"/>
    <property type="match status" value="1"/>
</dbReference>
<dbReference type="Proteomes" id="UP000774699">
    <property type="component" value="Unassembled WGS sequence"/>
</dbReference>
<dbReference type="InterPro" id="IPR038187">
    <property type="entry name" value="NAC_A/B_dom_sf"/>
</dbReference>
<dbReference type="PROSITE" id="PS51151">
    <property type="entry name" value="NAC_AB"/>
    <property type="match status" value="1"/>
</dbReference>
<proteinExistence type="inferred from homology"/>
<feature type="domain" description="NAC-A/B" evidence="6">
    <location>
        <begin position="7"/>
        <end position="75"/>
    </location>
</feature>
<reference evidence="7" key="1">
    <citation type="submission" date="2019-03" db="EMBL/GenBank/DDBJ databases">
        <title>Lake Tanganyika Metagenome-Assembled Genomes (MAGs).</title>
        <authorList>
            <person name="Tran P."/>
        </authorList>
    </citation>
    <scope>NUCLEOTIDE SEQUENCE</scope>
    <source>
        <strain evidence="7">M_DeepCast_50m_m2_156</strain>
    </source>
</reference>
<dbReference type="Gene3D" id="1.10.8.10">
    <property type="entry name" value="DNA helicase RuvA subunit, C-terminal domain"/>
    <property type="match status" value="1"/>
</dbReference>
<evidence type="ECO:0000256" key="5">
    <source>
        <dbReference type="NCBIfam" id="TIGR00264"/>
    </source>
</evidence>
<protein>
    <recommendedName>
        <fullName evidence="4 5">Nascent polypeptide-associated complex protein</fullName>
    </recommendedName>
</protein>
<keyword evidence="2 4" id="KW-0694">RNA-binding</keyword>
<gene>
    <name evidence="4" type="primary">nac</name>
    <name evidence="7" type="ORF">FJY86_02615</name>
</gene>
<comment type="similarity">
    <text evidence="4">Belongs to the NAC-alpha family.</text>
</comment>
<evidence type="ECO:0000256" key="4">
    <source>
        <dbReference type="HAMAP-Rule" id="MF_00814"/>
    </source>
</evidence>
<dbReference type="Gene3D" id="2.20.70.30">
    <property type="entry name" value="Nascent polypeptide-associated complex domain"/>
    <property type="match status" value="1"/>
</dbReference>
<comment type="function">
    <text evidence="4">Contacts the emerging nascent chain on the ribosome.</text>
</comment>
<dbReference type="InterPro" id="IPR009060">
    <property type="entry name" value="UBA-like_sf"/>
</dbReference>
<dbReference type="SUPFAM" id="SSF46934">
    <property type="entry name" value="UBA-like"/>
    <property type="match status" value="1"/>
</dbReference>
<dbReference type="GO" id="GO:0015031">
    <property type="term" value="P:protein transport"/>
    <property type="evidence" value="ECO:0007669"/>
    <property type="project" value="UniProtKB-UniRule"/>
</dbReference>
<comment type="caution">
    <text evidence="7">The sequence shown here is derived from an EMBL/GenBank/DDBJ whole genome shotgun (WGS) entry which is preliminary data.</text>
</comment>
<evidence type="ECO:0000259" key="6">
    <source>
        <dbReference type="PROSITE" id="PS51151"/>
    </source>
</evidence>
<evidence type="ECO:0000256" key="3">
    <source>
        <dbReference type="ARBA" id="ARBA00022927"/>
    </source>
</evidence>
<dbReference type="Pfam" id="PF19026">
    <property type="entry name" value="UBA_HYPK"/>
    <property type="match status" value="1"/>
</dbReference>
<evidence type="ECO:0000313" key="8">
    <source>
        <dbReference type="Proteomes" id="UP000774699"/>
    </source>
</evidence>
<keyword evidence="1 4" id="KW-0813">Transport</keyword>
<dbReference type="AlphaFoldDB" id="A0A8T4C6T6"/>
<dbReference type="InterPro" id="IPR044034">
    <property type="entry name" value="NAC-like_UBA"/>
</dbReference>
<dbReference type="NCBIfam" id="TIGR00264">
    <property type="entry name" value="archaeal-type nascent polypeptide-associated complex protein"/>
    <property type="match status" value="1"/>
</dbReference>
<sequence>MIPGLGNMNPAQMKAMMRQLGIKSEDLDVKMVTIELTDGTKLIFDSPQVNAVDMKGNKTYTITGDAREERATIPAFTDDDVDMVAEQANVSNEDARKALEENDGDLAAAISALKKEE</sequence>
<dbReference type="Pfam" id="PF01849">
    <property type="entry name" value="NAC"/>
    <property type="match status" value="1"/>
</dbReference>
<dbReference type="InterPro" id="IPR005231">
    <property type="entry name" value="NAC_arc"/>
</dbReference>
<comment type="subunit">
    <text evidence="4">Homodimer. Interacts with the ribosome. Binds ribosomal RNA.</text>
</comment>
<dbReference type="GO" id="GO:0003723">
    <property type="term" value="F:RNA binding"/>
    <property type="evidence" value="ECO:0007669"/>
    <property type="project" value="UniProtKB-UniRule"/>
</dbReference>
<accession>A0A8T4C6T6</accession>